<dbReference type="STRING" id="79923.A0A419PVX8"/>
<protein>
    <submittedName>
        <fullName evidence="5">NPC intracellular cholesterol transporter 2 a</fullName>
    </submittedName>
</protein>
<dbReference type="PANTHER" id="PTHR11306:SF68">
    <property type="entry name" value="NPC INTRACELLULAR CHOLESTEROL TRANSPORTER 2"/>
    <property type="match status" value="1"/>
</dbReference>
<dbReference type="InterPro" id="IPR014756">
    <property type="entry name" value="Ig_E-set"/>
</dbReference>
<feature type="domain" description="MD-2-related lipid-recognition" evidence="4">
    <location>
        <begin position="24"/>
        <end position="146"/>
    </location>
</feature>
<evidence type="ECO:0000256" key="2">
    <source>
        <dbReference type="ARBA" id="ARBA00006370"/>
    </source>
</evidence>
<evidence type="ECO:0000256" key="3">
    <source>
        <dbReference type="ARBA" id="ARBA00022525"/>
    </source>
</evidence>
<dbReference type="InterPro" id="IPR003172">
    <property type="entry name" value="ML_dom"/>
</dbReference>
<evidence type="ECO:0000259" key="4">
    <source>
        <dbReference type="SMART" id="SM00737"/>
    </source>
</evidence>
<dbReference type="Pfam" id="PF02221">
    <property type="entry name" value="E1_DerP2_DerF2"/>
    <property type="match status" value="1"/>
</dbReference>
<dbReference type="PANTHER" id="PTHR11306">
    <property type="entry name" value="NIEMANN PICK TYPE C2 PROTEIN NPC2-RELATED"/>
    <property type="match status" value="1"/>
</dbReference>
<dbReference type="AlphaFoldDB" id="A0A419PVX8"/>
<dbReference type="GO" id="GO:0005576">
    <property type="term" value="C:extracellular region"/>
    <property type="evidence" value="ECO:0007669"/>
    <property type="project" value="UniProtKB-SubCell"/>
</dbReference>
<name>A0A419PVX8_CLOSI</name>
<dbReference type="Gene3D" id="2.60.40.770">
    <property type="match status" value="1"/>
</dbReference>
<accession>A0A419PVX8</accession>
<evidence type="ECO:0000313" key="6">
    <source>
        <dbReference type="Proteomes" id="UP000286415"/>
    </source>
</evidence>
<dbReference type="GO" id="GO:0015918">
    <property type="term" value="P:sterol transport"/>
    <property type="evidence" value="ECO:0007669"/>
    <property type="project" value="InterPro"/>
</dbReference>
<organism evidence="5 6">
    <name type="scientific">Clonorchis sinensis</name>
    <name type="common">Chinese liver fluke</name>
    <dbReference type="NCBI Taxonomy" id="79923"/>
    <lineage>
        <taxon>Eukaryota</taxon>
        <taxon>Metazoa</taxon>
        <taxon>Spiralia</taxon>
        <taxon>Lophotrochozoa</taxon>
        <taxon>Platyhelminthes</taxon>
        <taxon>Trematoda</taxon>
        <taxon>Digenea</taxon>
        <taxon>Opisthorchiida</taxon>
        <taxon>Opisthorchiata</taxon>
        <taxon>Opisthorchiidae</taxon>
        <taxon>Clonorchis</taxon>
    </lineage>
</organism>
<comment type="caution">
    <text evidence="5">The sequence shown here is derived from an EMBL/GenBank/DDBJ whole genome shotgun (WGS) entry which is preliminary data.</text>
</comment>
<gene>
    <name evidence="5" type="ORF">CSKR_114196</name>
</gene>
<dbReference type="FunFam" id="2.60.40.770:FF:000001">
    <property type="entry name" value="NPC intracellular cholesterol transporter 2"/>
    <property type="match status" value="1"/>
</dbReference>
<dbReference type="EMBL" id="NIRI02000056">
    <property type="protein sequence ID" value="KAG5446738.1"/>
    <property type="molecule type" value="Genomic_DNA"/>
</dbReference>
<proteinExistence type="inferred from homology"/>
<comment type="subcellular location">
    <subcellularLocation>
        <location evidence="1">Secreted</location>
    </subcellularLocation>
</comment>
<dbReference type="InParanoid" id="A0A419PVX8"/>
<keyword evidence="6" id="KW-1185">Reference proteome</keyword>
<dbReference type="SUPFAM" id="SSF81296">
    <property type="entry name" value="E set domains"/>
    <property type="match status" value="1"/>
</dbReference>
<dbReference type="OrthoDB" id="4937502at2759"/>
<reference evidence="5 6" key="1">
    <citation type="journal article" date="2018" name="Biotechnol. Adv.">
        <title>Improved genomic resources and new bioinformatic workflow for the carcinogenic parasite Clonorchis sinensis: Biotechnological implications.</title>
        <authorList>
            <person name="Wang D."/>
            <person name="Korhonen P.K."/>
            <person name="Gasser R.B."/>
            <person name="Young N.D."/>
        </authorList>
    </citation>
    <scope>NUCLEOTIDE SEQUENCE [LARGE SCALE GENOMIC DNA]</scope>
    <source>
        <strain evidence="5">Cs-k2</strain>
    </source>
</reference>
<reference evidence="5 6" key="2">
    <citation type="journal article" date="2021" name="Genomics">
        <title>High-quality reference genome for Clonorchis sinensis.</title>
        <authorList>
            <person name="Young N.D."/>
            <person name="Stroehlein A.J."/>
            <person name="Kinkar L."/>
            <person name="Wang T."/>
            <person name="Sohn W.M."/>
            <person name="Chang B.C.H."/>
            <person name="Kaur P."/>
            <person name="Weisz D."/>
            <person name="Dudchenko O."/>
            <person name="Aiden E.L."/>
            <person name="Korhonen P.K."/>
            <person name="Gasser R.B."/>
        </authorList>
    </citation>
    <scope>NUCLEOTIDE SEQUENCE [LARGE SCALE GENOMIC DNA]</scope>
    <source>
        <strain evidence="5">Cs-k2</strain>
    </source>
</reference>
<dbReference type="Proteomes" id="UP000286415">
    <property type="component" value="Unassembled WGS sequence"/>
</dbReference>
<keyword evidence="3" id="KW-0964">Secreted</keyword>
<sequence length="149" mass="16417">MLFHRSLLLIATAFVYASALDVHYTDCGSSVPVGQVTVEPCTRIPCELSRGGKTRFGIHFQPEIDAGYLGQVEARTVVWGVAVPIPLGSTQICGHVHPNCPLQPGQWYKYSSTIPIDKSYSRMTVPIQWLLKDSDGNLMVCVEIQVEIV</sequence>
<comment type="similarity">
    <text evidence="2">Belongs to the NPC2 family.</text>
</comment>
<evidence type="ECO:0000256" key="1">
    <source>
        <dbReference type="ARBA" id="ARBA00004613"/>
    </source>
</evidence>
<evidence type="ECO:0000313" key="5">
    <source>
        <dbReference type="EMBL" id="KAG5446738.1"/>
    </source>
</evidence>
<dbReference type="SMART" id="SM00737">
    <property type="entry name" value="ML"/>
    <property type="match status" value="1"/>
</dbReference>
<dbReference type="GO" id="GO:0032934">
    <property type="term" value="F:sterol binding"/>
    <property type="evidence" value="ECO:0007669"/>
    <property type="project" value="InterPro"/>
</dbReference>
<dbReference type="InterPro" id="IPR039670">
    <property type="entry name" value="NPC2-like"/>
</dbReference>